<dbReference type="Proteomes" id="UP000298653">
    <property type="component" value="Chromosome"/>
</dbReference>
<evidence type="ECO:0000259" key="6">
    <source>
        <dbReference type="Pfam" id="PF08240"/>
    </source>
</evidence>
<feature type="domain" description="Alcohol dehydrogenase-like C-terminal" evidence="5">
    <location>
        <begin position="183"/>
        <end position="310"/>
    </location>
</feature>
<protein>
    <submittedName>
        <fullName evidence="7">Sorbitol dehydrogenase</fullName>
        <ecNumber evidence="7">1.1.1.14</ecNumber>
    </submittedName>
</protein>
<dbReference type="Gene3D" id="3.40.50.720">
    <property type="entry name" value="NAD(P)-binding Rossmann-like Domain"/>
    <property type="match status" value="1"/>
</dbReference>
<keyword evidence="1 4" id="KW-0479">Metal-binding</keyword>
<feature type="domain" description="Alcohol dehydrogenase-like N-terminal" evidence="6">
    <location>
        <begin position="28"/>
        <end position="143"/>
    </location>
</feature>
<dbReference type="InterPro" id="IPR013149">
    <property type="entry name" value="ADH-like_C"/>
</dbReference>
<sequence>MGEMAKTLVFTGEKQIEIQEYPIPEVSDDMVLVKTDACAICTWEQRVYTGVKKVDFPFIGGHEMVGKIVKMGKNVDQRQWNVGDFVAVGVTLPCKNCYQCKSGNEQNCEHFDHSKQLEGLPEKGMGGLSSHLLVHPSNLFHLHDITPEEATITEPLSCVLHSVETADIQFGDTVVVIGCGIMGLLHTILATKRGASVIVSDTNEERTKLGLELGAKYAVNPAKEDLSERVKEITGGIMAQVVFDTTPISKVAEDAVKAVANNGRLVLYSSFYPDTPISISPDWLHKSGAKLMGTANSNTVDFTKATRLLSEGVVDVKPFVSEVYDLSDYQKAFESATKGDKFRVVLRFR</sequence>
<dbReference type="EMBL" id="CP040058">
    <property type="protein sequence ID" value="QCP34766.1"/>
    <property type="molecule type" value="Genomic_DNA"/>
</dbReference>
<dbReference type="Pfam" id="PF08240">
    <property type="entry name" value="ADH_N"/>
    <property type="match status" value="1"/>
</dbReference>
<dbReference type="OrthoDB" id="9769198at2"/>
<evidence type="ECO:0000256" key="2">
    <source>
        <dbReference type="ARBA" id="ARBA00022833"/>
    </source>
</evidence>
<evidence type="ECO:0000256" key="1">
    <source>
        <dbReference type="ARBA" id="ARBA00022723"/>
    </source>
</evidence>
<dbReference type="InterPro" id="IPR013154">
    <property type="entry name" value="ADH-like_N"/>
</dbReference>
<dbReference type="SUPFAM" id="SSF50129">
    <property type="entry name" value="GroES-like"/>
    <property type="match status" value="1"/>
</dbReference>
<dbReference type="GO" id="GO:0008270">
    <property type="term" value="F:zinc ion binding"/>
    <property type="evidence" value="ECO:0007669"/>
    <property type="project" value="InterPro"/>
</dbReference>
<keyword evidence="8" id="KW-1185">Reference proteome</keyword>
<organism evidence="7 8">
    <name type="scientific">Anaerostipes rhamnosivorans</name>
    <dbReference type="NCBI Taxonomy" id="1229621"/>
    <lineage>
        <taxon>Bacteria</taxon>
        <taxon>Bacillati</taxon>
        <taxon>Bacillota</taxon>
        <taxon>Clostridia</taxon>
        <taxon>Lachnospirales</taxon>
        <taxon>Lachnospiraceae</taxon>
        <taxon>Anaerostipes</taxon>
    </lineage>
</organism>
<evidence type="ECO:0000256" key="4">
    <source>
        <dbReference type="RuleBase" id="RU361277"/>
    </source>
</evidence>
<accession>A0A4P8IBD4</accession>
<dbReference type="RefSeq" id="WP_137328262.1">
    <property type="nucleotide sequence ID" value="NZ_CP040058.1"/>
</dbReference>
<dbReference type="InterPro" id="IPR011032">
    <property type="entry name" value="GroES-like_sf"/>
</dbReference>
<dbReference type="GO" id="GO:0003939">
    <property type="term" value="F:L-iditol 2-dehydrogenase (NAD+) activity"/>
    <property type="evidence" value="ECO:0007669"/>
    <property type="project" value="UniProtKB-EC"/>
</dbReference>
<dbReference type="Gene3D" id="3.90.180.10">
    <property type="entry name" value="Medium-chain alcohol dehydrogenases, catalytic domain"/>
    <property type="match status" value="1"/>
</dbReference>
<keyword evidence="2 4" id="KW-0862">Zinc</keyword>
<comment type="cofactor">
    <cofactor evidence="4">
        <name>Zn(2+)</name>
        <dbReference type="ChEBI" id="CHEBI:29105"/>
    </cofactor>
</comment>
<reference evidence="7 8" key="1">
    <citation type="submission" date="2019-05" db="EMBL/GenBank/DDBJ databases">
        <title>Complete genome sequencing of Anaerostipes rhamnosivorans.</title>
        <authorList>
            <person name="Bui T.P.N."/>
            <person name="de Vos W.M."/>
        </authorList>
    </citation>
    <scope>NUCLEOTIDE SEQUENCE [LARGE SCALE GENOMIC DNA]</scope>
    <source>
        <strain evidence="7 8">1y2</strain>
    </source>
</reference>
<gene>
    <name evidence="7" type="ORF">AR1Y2_1312</name>
</gene>
<dbReference type="SUPFAM" id="SSF51735">
    <property type="entry name" value="NAD(P)-binding Rossmann-fold domains"/>
    <property type="match status" value="1"/>
</dbReference>
<dbReference type="InterPro" id="IPR050129">
    <property type="entry name" value="Zn_alcohol_dh"/>
</dbReference>
<dbReference type="EC" id="1.1.1.14" evidence="7"/>
<evidence type="ECO:0000256" key="3">
    <source>
        <dbReference type="ARBA" id="ARBA00023002"/>
    </source>
</evidence>
<comment type="similarity">
    <text evidence="4">Belongs to the zinc-containing alcohol dehydrogenase family.</text>
</comment>
<proteinExistence type="inferred from homology"/>
<dbReference type="InterPro" id="IPR002328">
    <property type="entry name" value="ADH_Zn_CS"/>
</dbReference>
<evidence type="ECO:0000313" key="8">
    <source>
        <dbReference type="Proteomes" id="UP000298653"/>
    </source>
</evidence>
<dbReference type="PROSITE" id="PS00059">
    <property type="entry name" value="ADH_ZINC"/>
    <property type="match status" value="1"/>
</dbReference>
<dbReference type="PANTHER" id="PTHR43401">
    <property type="entry name" value="L-THREONINE 3-DEHYDROGENASE"/>
    <property type="match status" value="1"/>
</dbReference>
<keyword evidence="3 7" id="KW-0560">Oxidoreductase</keyword>
<dbReference type="PANTHER" id="PTHR43401:SF2">
    <property type="entry name" value="L-THREONINE 3-DEHYDROGENASE"/>
    <property type="match status" value="1"/>
</dbReference>
<name>A0A4P8IBD4_9FIRM</name>
<dbReference type="AlphaFoldDB" id="A0A4P8IBD4"/>
<evidence type="ECO:0000259" key="5">
    <source>
        <dbReference type="Pfam" id="PF00107"/>
    </source>
</evidence>
<evidence type="ECO:0000313" key="7">
    <source>
        <dbReference type="EMBL" id="QCP34766.1"/>
    </source>
</evidence>
<dbReference type="InterPro" id="IPR036291">
    <property type="entry name" value="NAD(P)-bd_dom_sf"/>
</dbReference>
<dbReference type="KEGG" id="arf:AR1Y2_1312"/>
<dbReference type="Pfam" id="PF00107">
    <property type="entry name" value="ADH_zinc_N"/>
    <property type="match status" value="1"/>
</dbReference>